<keyword evidence="6 9" id="KW-0472">Membrane</keyword>
<keyword evidence="3 9" id="KW-0812">Transmembrane</keyword>
<dbReference type="EMBL" id="CAKMRJ010001112">
    <property type="protein sequence ID" value="CAH1422199.1"/>
    <property type="molecule type" value="Genomic_DNA"/>
</dbReference>
<evidence type="ECO:0000256" key="9">
    <source>
        <dbReference type="SAM" id="Phobius"/>
    </source>
</evidence>
<keyword evidence="5 9" id="KW-1133">Transmembrane helix</keyword>
<dbReference type="Proteomes" id="UP001157418">
    <property type="component" value="Unassembled WGS sequence"/>
</dbReference>
<dbReference type="PANTHER" id="PTHR46204:SF27">
    <property type="entry name" value="PROTEIN KINASE DOMAIN-CONTAINING PROTEIN"/>
    <property type="match status" value="1"/>
</dbReference>
<dbReference type="SUPFAM" id="SSF56112">
    <property type="entry name" value="Protein kinase-like (PK-like)"/>
    <property type="match status" value="1"/>
</dbReference>
<keyword evidence="7" id="KW-1015">Disulfide bond</keyword>
<dbReference type="InterPro" id="IPR011009">
    <property type="entry name" value="Kinase-like_dom_sf"/>
</dbReference>
<evidence type="ECO:0000256" key="6">
    <source>
        <dbReference type="ARBA" id="ARBA00023136"/>
    </source>
</evidence>
<dbReference type="AlphaFoldDB" id="A0AAU9M2W6"/>
<keyword evidence="11" id="KW-1185">Reference proteome</keyword>
<evidence type="ECO:0000256" key="3">
    <source>
        <dbReference type="ARBA" id="ARBA00022692"/>
    </source>
</evidence>
<comment type="caution">
    <text evidence="10">The sequence shown here is derived from an EMBL/GenBank/DDBJ whole genome shotgun (WGS) entry which is preliminary data.</text>
</comment>
<evidence type="ECO:0000256" key="1">
    <source>
        <dbReference type="ARBA" id="ARBA00004162"/>
    </source>
</evidence>
<gene>
    <name evidence="10" type="ORF">LVIROSA_LOCUS9549</name>
</gene>
<dbReference type="Gene3D" id="1.10.510.10">
    <property type="entry name" value="Transferase(Phosphotransferase) domain 1"/>
    <property type="match status" value="1"/>
</dbReference>
<comment type="subcellular location">
    <subcellularLocation>
        <location evidence="1">Cell membrane</location>
        <topology evidence="1">Single-pass membrane protein</topology>
    </subcellularLocation>
</comment>
<dbReference type="PANTHER" id="PTHR46204">
    <property type="entry name" value="CHITIN ELICITOR RECEPTOR KINASE 1-RELATED"/>
    <property type="match status" value="1"/>
</dbReference>
<evidence type="ECO:0000256" key="5">
    <source>
        <dbReference type="ARBA" id="ARBA00022989"/>
    </source>
</evidence>
<evidence type="ECO:0000256" key="7">
    <source>
        <dbReference type="ARBA" id="ARBA00023157"/>
    </source>
</evidence>
<dbReference type="GO" id="GO:0045087">
    <property type="term" value="P:innate immune response"/>
    <property type="evidence" value="ECO:0007669"/>
    <property type="project" value="InterPro"/>
</dbReference>
<evidence type="ECO:0000313" key="10">
    <source>
        <dbReference type="EMBL" id="CAH1422199.1"/>
    </source>
</evidence>
<sequence length="290" mass="31105">MKGQSKKELPPSQNGIAKKSLSDIQIPHIDTLVKQVALSRKSPYVQTAHRVSFNSHVFIFCSSGLSGGAIGGIAIAVVAGVMLLAGCLYYGFYRKKNSENNPTLLKNAQVQLMQSPRGSGGTSIGGSNSSGHPVGASPGLTGITVEKSVEFSYEELSKATDEFSLANKIGQVVLVLFIIAKLRGEVRLIGYCVEGSFSLVYEFIEKRNLSQHLHGTARDPLSWSTRLDATSRPDESLAVEVIGSIGEENAIGNMLSFSLQKGQLRANVCYQPFHLASLEVLAALLFCAPM</sequence>
<evidence type="ECO:0000256" key="4">
    <source>
        <dbReference type="ARBA" id="ARBA00022729"/>
    </source>
</evidence>
<protein>
    <submittedName>
        <fullName evidence="10">Uncharacterized protein</fullName>
    </submittedName>
</protein>
<evidence type="ECO:0000313" key="11">
    <source>
        <dbReference type="Proteomes" id="UP001157418"/>
    </source>
</evidence>
<feature type="transmembrane region" description="Helical" evidence="9">
    <location>
        <begin position="69"/>
        <end position="92"/>
    </location>
</feature>
<dbReference type="GO" id="GO:0005886">
    <property type="term" value="C:plasma membrane"/>
    <property type="evidence" value="ECO:0007669"/>
    <property type="project" value="UniProtKB-SubCell"/>
</dbReference>
<evidence type="ECO:0000256" key="8">
    <source>
        <dbReference type="SAM" id="MobiDB-lite"/>
    </source>
</evidence>
<keyword evidence="4" id="KW-0732">Signal</keyword>
<dbReference type="InterPro" id="IPR044812">
    <property type="entry name" value="CERK1/LYK3-like"/>
</dbReference>
<dbReference type="GO" id="GO:0019199">
    <property type="term" value="F:transmembrane receptor protein kinase activity"/>
    <property type="evidence" value="ECO:0007669"/>
    <property type="project" value="InterPro"/>
</dbReference>
<name>A0AAU9M2W6_9ASTR</name>
<reference evidence="10 11" key="1">
    <citation type="submission" date="2022-01" db="EMBL/GenBank/DDBJ databases">
        <authorList>
            <person name="Xiong W."/>
            <person name="Schranz E."/>
        </authorList>
    </citation>
    <scope>NUCLEOTIDE SEQUENCE [LARGE SCALE GENOMIC DNA]</scope>
</reference>
<feature type="region of interest" description="Disordered" evidence="8">
    <location>
        <begin position="114"/>
        <end position="137"/>
    </location>
</feature>
<organism evidence="10 11">
    <name type="scientific">Lactuca virosa</name>
    <dbReference type="NCBI Taxonomy" id="75947"/>
    <lineage>
        <taxon>Eukaryota</taxon>
        <taxon>Viridiplantae</taxon>
        <taxon>Streptophyta</taxon>
        <taxon>Embryophyta</taxon>
        <taxon>Tracheophyta</taxon>
        <taxon>Spermatophyta</taxon>
        <taxon>Magnoliopsida</taxon>
        <taxon>eudicotyledons</taxon>
        <taxon>Gunneridae</taxon>
        <taxon>Pentapetalae</taxon>
        <taxon>asterids</taxon>
        <taxon>campanulids</taxon>
        <taxon>Asterales</taxon>
        <taxon>Asteraceae</taxon>
        <taxon>Cichorioideae</taxon>
        <taxon>Cichorieae</taxon>
        <taxon>Lactucinae</taxon>
        <taxon>Lactuca</taxon>
    </lineage>
</organism>
<keyword evidence="2" id="KW-1003">Cell membrane</keyword>
<evidence type="ECO:0000256" key="2">
    <source>
        <dbReference type="ARBA" id="ARBA00022475"/>
    </source>
</evidence>
<accession>A0AAU9M2W6</accession>
<proteinExistence type="predicted"/>